<evidence type="ECO:0008006" key="2">
    <source>
        <dbReference type="Google" id="ProtNLM"/>
    </source>
</evidence>
<name>A0A7C2NYZ2_9PLAN</name>
<accession>A0A7C2NYZ2</accession>
<sequence>MTTASAPADRYLAAFRSRRECCRALLELSAQQQTLAASGNYAELLELLAHKQQVLDVLVDPGRETLTLWQTWRQERDALPGEARRACEAILDEAEQMLQQLLGLEADSTAVLTVRRDHTEQLLRDVNQGRQALAAYQSPSDAVAAPRLDLDL</sequence>
<reference evidence="1" key="1">
    <citation type="journal article" date="2020" name="mSystems">
        <title>Genome- and Community-Level Interaction Insights into Carbon Utilization and Element Cycling Functions of Hydrothermarchaeota in Hydrothermal Sediment.</title>
        <authorList>
            <person name="Zhou Z."/>
            <person name="Liu Y."/>
            <person name="Xu W."/>
            <person name="Pan J."/>
            <person name="Luo Z.H."/>
            <person name="Li M."/>
        </authorList>
    </citation>
    <scope>NUCLEOTIDE SEQUENCE [LARGE SCALE GENOMIC DNA]</scope>
    <source>
        <strain evidence="1">SpSt-339</strain>
    </source>
</reference>
<protein>
    <recommendedName>
        <fullName evidence="2">Flagellar protein FlgN</fullName>
    </recommendedName>
</protein>
<comment type="caution">
    <text evidence="1">The sequence shown here is derived from an EMBL/GenBank/DDBJ whole genome shotgun (WGS) entry which is preliminary data.</text>
</comment>
<dbReference type="AlphaFoldDB" id="A0A7C2NYZ2"/>
<proteinExistence type="predicted"/>
<gene>
    <name evidence="1" type="ORF">ENQ76_02545</name>
</gene>
<evidence type="ECO:0000313" key="1">
    <source>
        <dbReference type="EMBL" id="HEN14334.1"/>
    </source>
</evidence>
<dbReference type="EMBL" id="DSOK01000079">
    <property type="protein sequence ID" value="HEN14334.1"/>
    <property type="molecule type" value="Genomic_DNA"/>
</dbReference>
<organism evidence="1">
    <name type="scientific">Schlesneria paludicola</name>
    <dbReference type="NCBI Taxonomy" id="360056"/>
    <lineage>
        <taxon>Bacteria</taxon>
        <taxon>Pseudomonadati</taxon>
        <taxon>Planctomycetota</taxon>
        <taxon>Planctomycetia</taxon>
        <taxon>Planctomycetales</taxon>
        <taxon>Planctomycetaceae</taxon>
        <taxon>Schlesneria</taxon>
    </lineage>
</organism>